<gene>
    <name evidence="1" type="ORF">SS50377_12214</name>
</gene>
<dbReference type="AlphaFoldDB" id="V6LU80"/>
<sequence length="641" mass="74143">MLQALQTKSIPLVNVALQQDFRLPFYNLNQLQQLIQLLSQFSETSTHAVIAIQIIKKIQYNENVMSDTSQLLTQLLLSLIKKFETDKQVIVDSVGILRVLLQRFSKFVFGSLKLYLQENQQNNTILISYAALLPQLLNVTQQESLQLSNQIRIKLSEQDFLSPVTNGILSLVDTGKFQFLDSQKYFDDLHNNYINRICPTSKQQQEPLIHPQITISQNVINLVISLQQLAEQLNPEALQIFAAISIKSTQILQIFIKILQNSTAQKLNQQQYEQILEIICYFTVKTNVLNSEILRVFQQFLRSELLQNCSLLAQLHISRICQIIVQNRNLVQNKFLGDIFSYLHKAVININQLNNFEIFDKIKKGMESQQFNPMLTPQIQSSQPPPVQNKLVRSFIIQILFNISLLSDFDGFQQEIYDLLFEIKIVNSISVYRLLAGDIIAISEKSIFFMNLMKSGARDPQWRCRKQSFLYFNQNFTKQFYVVPQRLDFPYFESKKLVSETLLTDSDVTVFQCLVDPVNIIQQLGITLIQQQYNQLFNDTTPLQFQSYLTQNIQQYIQISNSVYQPSEKVLFALQVARCCAMISKILRHSTNQFQSISSILSDISRDFYQCVCCVYSFLEERGGPEWKGEVLKIEKEGSEV</sequence>
<evidence type="ECO:0000313" key="1">
    <source>
        <dbReference type="EMBL" id="EST47813.1"/>
    </source>
</evidence>
<accession>V6LU80</accession>
<dbReference type="EMBL" id="KI546035">
    <property type="protein sequence ID" value="EST47813.1"/>
    <property type="molecule type" value="Genomic_DNA"/>
</dbReference>
<organism evidence="1">
    <name type="scientific">Spironucleus salmonicida</name>
    <dbReference type="NCBI Taxonomy" id="348837"/>
    <lineage>
        <taxon>Eukaryota</taxon>
        <taxon>Metamonada</taxon>
        <taxon>Diplomonadida</taxon>
        <taxon>Hexamitidae</taxon>
        <taxon>Hexamitinae</taxon>
        <taxon>Spironucleus</taxon>
    </lineage>
</organism>
<dbReference type="VEuPathDB" id="GiardiaDB:SS50377_26320"/>
<protein>
    <submittedName>
        <fullName evidence="1">Uncharacterized protein</fullName>
    </submittedName>
</protein>
<name>V6LU80_9EUKA</name>
<proteinExistence type="predicted"/>
<reference evidence="1" key="1">
    <citation type="journal article" date="2014" name="PLoS Genet.">
        <title>The Genome of Spironucleus salmonicida Highlights a Fish Pathogen Adapted to Fluctuating Environments.</title>
        <authorList>
            <person name="Xu F."/>
            <person name="Jerlstrom-Hultqvist J."/>
            <person name="Einarsson E."/>
            <person name="Astvaldsson A."/>
            <person name="Svard S.G."/>
            <person name="Andersson J.O."/>
        </authorList>
    </citation>
    <scope>NUCLEOTIDE SEQUENCE</scope>
</reference>